<evidence type="ECO:0000313" key="15">
    <source>
        <dbReference type="EMBL" id="MDG0954758.1"/>
    </source>
</evidence>
<comment type="subcellular location">
    <subcellularLocation>
        <location evidence="2">Membrane</location>
        <topology evidence="2">Multi-pass membrane protein</topology>
    </subcellularLocation>
</comment>
<evidence type="ECO:0000256" key="8">
    <source>
        <dbReference type="ARBA" id="ARBA00022777"/>
    </source>
</evidence>
<evidence type="ECO:0000256" key="9">
    <source>
        <dbReference type="ARBA" id="ARBA00022840"/>
    </source>
</evidence>
<dbReference type="SMART" id="SM00387">
    <property type="entry name" value="HATPase_c"/>
    <property type="match status" value="1"/>
</dbReference>
<evidence type="ECO:0000256" key="5">
    <source>
        <dbReference type="ARBA" id="ARBA00022679"/>
    </source>
</evidence>
<keyword evidence="7" id="KW-0547">Nucleotide-binding</keyword>
<protein>
    <recommendedName>
        <fullName evidence="3">histidine kinase</fullName>
        <ecNumber evidence="3">2.7.13.3</ecNumber>
    </recommendedName>
</protein>
<gene>
    <name evidence="15" type="ORF">P6U19_19405</name>
</gene>
<dbReference type="Pfam" id="PF02518">
    <property type="entry name" value="HATPase_c"/>
    <property type="match status" value="1"/>
</dbReference>
<feature type="transmembrane region" description="Helical" evidence="13">
    <location>
        <begin position="12"/>
        <end position="37"/>
    </location>
</feature>
<dbReference type="SMART" id="SM00388">
    <property type="entry name" value="HisKA"/>
    <property type="match status" value="1"/>
</dbReference>
<dbReference type="InterPro" id="IPR036890">
    <property type="entry name" value="HATPase_C_sf"/>
</dbReference>
<dbReference type="CDD" id="cd00082">
    <property type="entry name" value="HisKA"/>
    <property type="match status" value="1"/>
</dbReference>
<accession>A0AAJ1K6Z4</accession>
<evidence type="ECO:0000256" key="11">
    <source>
        <dbReference type="ARBA" id="ARBA00023012"/>
    </source>
</evidence>
<keyword evidence="8 15" id="KW-0418">Kinase</keyword>
<dbReference type="GO" id="GO:0000155">
    <property type="term" value="F:phosphorelay sensor kinase activity"/>
    <property type="evidence" value="ECO:0007669"/>
    <property type="project" value="InterPro"/>
</dbReference>
<dbReference type="Proteomes" id="UP001216801">
    <property type="component" value="Unassembled WGS sequence"/>
</dbReference>
<evidence type="ECO:0000256" key="6">
    <source>
        <dbReference type="ARBA" id="ARBA00022692"/>
    </source>
</evidence>
<feature type="domain" description="Histidine kinase" evidence="14">
    <location>
        <begin position="238"/>
        <end position="449"/>
    </location>
</feature>
<dbReference type="SUPFAM" id="SSF55874">
    <property type="entry name" value="ATPase domain of HSP90 chaperone/DNA topoisomerase II/histidine kinase"/>
    <property type="match status" value="1"/>
</dbReference>
<evidence type="ECO:0000259" key="14">
    <source>
        <dbReference type="PROSITE" id="PS50109"/>
    </source>
</evidence>
<keyword evidence="12 13" id="KW-0472">Membrane</keyword>
<evidence type="ECO:0000256" key="4">
    <source>
        <dbReference type="ARBA" id="ARBA00022553"/>
    </source>
</evidence>
<dbReference type="EC" id="2.7.13.3" evidence="3"/>
<evidence type="ECO:0000256" key="13">
    <source>
        <dbReference type="SAM" id="Phobius"/>
    </source>
</evidence>
<dbReference type="PRINTS" id="PR01780">
    <property type="entry name" value="LANTIREGPROT"/>
</dbReference>
<dbReference type="InterPro" id="IPR003594">
    <property type="entry name" value="HATPase_dom"/>
</dbReference>
<keyword evidence="11" id="KW-0902">Two-component regulatory system</keyword>
<dbReference type="InterPro" id="IPR036097">
    <property type="entry name" value="HisK_dim/P_sf"/>
</dbReference>
<sequence>MEIKKTLSVYFFKWIVKIVFVGLVMIVLNVNIVTVGINNDFFLPANEPMKQSEKIKGIIENSEKIDPDIIPSELDYAIFSKKTNEIIKSNLSPRNIEEAKKKVRHTDNRKSSSYLRYDSKDEILLVHYTLKIQFANLKLRKAVPNPGVILSVFSIILYCIYFIFNIRKFSRVIIQENQKLISVTEKIKERDLNFEFPEVKFAEYKDVMGAMQSLSEALVKSIQSEIESKRSKAEQISYLIHDIKIPLTIVKGNIELLEVSMNDELEENFCDIMGAIKQIELYIQEVIDINLNNREIMLSKEAVPVIEFVGLIEDEVKHLVNNNVIIENKTVKGTKLFLDVHLVIRAINNILMNGIERTPANEVVKFIIEQEKEKIKFIIIDGGPGFSEEALQKGTELFYTENYGRTNNSHYGLGLTFAEKVIKQHNGKIKLSNNKNHSGEVLIELPVLNKEF</sequence>
<dbReference type="Gene3D" id="1.10.287.130">
    <property type="match status" value="1"/>
</dbReference>
<comment type="catalytic activity">
    <reaction evidence="1">
        <text>ATP + protein L-histidine = ADP + protein N-phospho-L-histidine.</text>
        <dbReference type="EC" id="2.7.13.3"/>
    </reaction>
</comment>
<organism evidence="15 16">
    <name type="scientific">Bacillus paranthracis</name>
    <dbReference type="NCBI Taxonomy" id="2026186"/>
    <lineage>
        <taxon>Bacteria</taxon>
        <taxon>Bacillati</taxon>
        <taxon>Bacillota</taxon>
        <taxon>Bacilli</taxon>
        <taxon>Bacillales</taxon>
        <taxon>Bacillaceae</taxon>
        <taxon>Bacillus</taxon>
        <taxon>Bacillus cereus group</taxon>
    </lineage>
</organism>
<dbReference type="InterPro" id="IPR008358">
    <property type="entry name" value="Sig_transdc_His_kin/Pase_MprB"/>
</dbReference>
<dbReference type="InterPro" id="IPR050398">
    <property type="entry name" value="HssS/ArlS-like"/>
</dbReference>
<evidence type="ECO:0000256" key="10">
    <source>
        <dbReference type="ARBA" id="ARBA00022989"/>
    </source>
</evidence>
<keyword evidence="10 13" id="KW-1133">Transmembrane helix</keyword>
<dbReference type="PROSITE" id="PS50109">
    <property type="entry name" value="HIS_KIN"/>
    <property type="match status" value="1"/>
</dbReference>
<dbReference type="PANTHER" id="PTHR45528:SF8">
    <property type="entry name" value="HISTIDINE KINASE"/>
    <property type="match status" value="1"/>
</dbReference>
<keyword evidence="4" id="KW-0597">Phosphoprotein</keyword>
<dbReference type="SUPFAM" id="SSF47384">
    <property type="entry name" value="Homodimeric domain of signal transducing histidine kinase"/>
    <property type="match status" value="1"/>
</dbReference>
<evidence type="ECO:0000256" key="1">
    <source>
        <dbReference type="ARBA" id="ARBA00000085"/>
    </source>
</evidence>
<dbReference type="GO" id="GO:0005886">
    <property type="term" value="C:plasma membrane"/>
    <property type="evidence" value="ECO:0007669"/>
    <property type="project" value="TreeGrafter"/>
</dbReference>
<dbReference type="EMBL" id="JARPRR010000016">
    <property type="protein sequence ID" value="MDG0954758.1"/>
    <property type="molecule type" value="Genomic_DNA"/>
</dbReference>
<keyword evidence="5" id="KW-0808">Transferase</keyword>
<dbReference type="PANTHER" id="PTHR45528">
    <property type="entry name" value="SENSOR HISTIDINE KINASE CPXA"/>
    <property type="match status" value="1"/>
</dbReference>
<dbReference type="InterPro" id="IPR005467">
    <property type="entry name" value="His_kinase_dom"/>
</dbReference>
<dbReference type="InterPro" id="IPR003661">
    <property type="entry name" value="HisK_dim/P_dom"/>
</dbReference>
<evidence type="ECO:0000256" key="12">
    <source>
        <dbReference type="ARBA" id="ARBA00023136"/>
    </source>
</evidence>
<evidence type="ECO:0000256" key="3">
    <source>
        <dbReference type="ARBA" id="ARBA00012438"/>
    </source>
</evidence>
<name>A0AAJ1K6Z4_9BACI</name>
<dbReference type="GO" id="GO:0005524">
    <property type="term" value="F:ATP binding"/>
    <property type="evidence" value="ECO:0007669"/>
    <property type="project" value="UniProtKB-KW"/>
</dbReference>
<keyword evidence="6 13" id="KW-0812">Transmembrane</keyword>
<reference evidence="15" key="1">
    <citation type="submission" date="2023-03" db="EMBL/GenBank/DDBJ databases">
        <title>Genetic diversity of Bacillus cereus sensu lato isolates from Slovenia.</title>
        <authorList>
            <person name="Abdelli M."/>
        </authorList>
    </citation>
    <scope>NUCLEOTIDE SEQUENCE</scope>
    <source>
        <strain evidence="15">SIBC39</strain>
    </source>
</reference>
<feature type="transmembrane region" description="Helical" evidence="13">
    <location>
        <begin position="147"/>
        <end position="164"/>
    </location>
</feature>
<proteinExistence type="predicted"/>
<evidence type="ECO:0000256" key="2">
    <source>
        <dbReference type="ARBA" id="ARBA00004141"/>
    </source>
</evidence>
<keyword evidence="9" id="KW-0067">ATP-binding</keyword>
<evidence type="ECO:0000256" key="7">
    <source>
        <dbReference type="ARBA" id="ARBA00022741"/>
    </source>
</evidence>
<evidence type="ECO:0000313" key="16">
    <source>
        <dbReference type="Proteomes" id="UP001216801"/>
    </source>
</evidence>
<comment type="caution">
    <text evidence="15">The sequence shown here is derived from an EMBL/GenBank/DDBJ whole genome shotgun (WGS) entry which is preliminary data.</text>
</comment>
<dbReference type="Gene3D" id="3.30.565.10">
    <property type="entry name" value="Histidine kinase-like ATPase, C-terminal domain"/>
    <property type="match status" value="1"/>
</dbReference>
<dbReference type="AlphaFoldDB" id="A0AAJ1K6Z4"/>
<dbReference type="RefSeq" id="WP_277616880.1">
    <property type="nucleotide sequence ID" value="NZ_JARPRP010000020.1"/>
</dbReference>